<dbReference type="Proteomes" id="UP001055125">
    <property type="component" value="Unassembled WGS sequence"/>
</dbReference>
<organism evidence="2 3">
    <name type="scientific">Methylobacterium iners</name>
    <dbReference type="NCBI Taxonomy" id="418707"/>
    <lineage>
        <taxon>Bacteria</taxon>
        <taxon>Pseudomonadati</taxon>
        <taxon>Pseudomonadota</taxon>
        <taxon>Alphaproteobacteria</taxon>
        <taxon>Hyphomicrobiales</taxon>
        <taxon>Methylobacteriaceae</taxon>
        <taxon>Methylobacterium</taxon>
    </lineage>
</organism>
<comment type="caution">
    <text evidence="2">The sequence shown here is derived from an EMBL/GenBank/DDBJ whole genome shotgun (WGS) entry which is preliminary data.</text>
</comment>
<evidence type="ECO:0000313" key="2">
    <source>
        <dbReference type="EMBL" id="GJD97459.1"/>
    </source>
</evidence>
<evidence type="ECO:0000256" key="1">
    <source>
        <dbReference type="SAM" id="MobiDB-lite"/>
    </source>
</evidence>
<name>A0ABQ4S4P6_9HYPH</name>
<sequence length="154" mass="15772">MFALLLGPAGRYLAGAAIILAVLAGAFAAGVAYERPKVEAAEARTAAAKAAAAALADAAQANADAAKRLGEDLRRQAESFAKDAEIARFDGDRVALAREAAALAAQSCADPPEPLVDDPVHRALKGERVSEDADLPGSLKAAMDALRKPKGKAR</sequence>
<gene>
    <name evidence="2" type="ORF">OCOJLMKI_4690</name>
</gene>
<keyword evidence="3" id="KW-1185">Reference proteome</keyword>
<reference evidence="2" key="2">
    <citation type="submission" date="2021-08" db="EMBL/GenBank/DDBJ databases">
        <authorList>
            <person name="Tani A."/>
            <person name="Ola A."/>
            <person name="Ogura Y."/>
            <person name="Katsura K."/>
            <person name="Hayashi T."/>
        </authorList>
    </citation>
    <scope>NUCLEOTIDE SEQUENCE</scope>
    <source>
        <strain evidence="2">DSM 19015</strain>
    </source>
</reference>
<feature type="region of interest" description="Disordered" evidence="1">
    <location>
        <begin position="128"/>
        <end position="154"/>
    </location>
</feature>
<reference evidence="2" key="1">
    <citation type="journal article" date="2021" name="Front. Microbiol.">
        <title>Comprehensive Comparative Genomics and Phenotyping of Methylobacterium Species.</title>
        <authorList>
            <person name="Alessa O."/>
            <person name="Ogura Y."/>
            <person name="Fujitani Y."/>
            <person name="Takami H."/>
            <person name="Hayashi T."/>
            <person name="Sahin N."/>
            <person name="Tani A."/>
        </authorList>
    </citation>
    <scope>NUCLEOTIDE SEQUENCE</scope>
    <source>
        <strain evidence="2">DSM 19015</strain>
    </source>
</reference>
<protein>
    <submittedName>
        <fullName evidence="2">Uncharacterized protein</fullName>
    </submittedName>
</protein>
<dbReference type="RefSeq" id="WP_238246520.1">
    <property type="nucleotide sequence ID" value="NZ_BPQP01000089.1"/>
</dbReference>
<proteinExistence type="predicted"/>
<evidence type="ECO:0000313" key="3">
    <source>
        <dbReference type="Proteomes" id="UP001055125"/>
    </source>
</evidence>
<dbReference type="EMBL" id="BPQP01000089">
    <property type="protein sequence ID" value="GJD97459.1"/>
    <property type="molecule type" value="Genomic_DNA"/>
</dbReference>
<accession>A0ABQ4S4P6</accession>